<keyword evidence="9 10" id="KW-0030">Aminoacyl-tRNA synthetase</keyword>
<dbReference type="EC" id="6.1.1.17" evidence="10"/>
<comment type="similarity">
    <text evidence="2 10">Belongs to the class-I aminoacyl-tRNA synthetase family. Glutamate--tRNA ligase type 1 subfamily.</text>
</comment>
<evidence type="ECO:0000256" key="11">
    <source>
        <dbReference type="SAM" id="MobiDB-lite"/>
    </source>
</evidence>
<evidence type="ECO:0000313" key="14">
    <source>
        <dbReference type="EMBL" id="MRD46407.1"/>
    </source>
</evidence>
<dbReference type="NCBIfam" id="TIGR00464">
    <property type="entry name" value="gltX_bact"/>
    <property type="match status" value="1"/>
</dbReference>
<keyword evidence="6 10" id="KW-0547">Nucleotide-binding</keyword>
<dbReference type="SUPFAM" id="SSF48163">
    <property type="entry name" value="An anticodon-binding domain of class I aminoacyl-tRNA synthetases"/>
    <property type="match status" value="1"/>
</dbReference>
<dbReference type="GO" id="GO:0008270">
    <property type="term" value="F:zinc ion binding"/>
    <property type="evidence" value="ECO:0007669"/>
    <property type="project" value="InterPro"/>
</dbReference>
<evidence type="ECO:0000259" key="12">
    <source>
        <dbReference type="Pfam" id="PF00749"/>
    </source>
</evidence>
<sequence length="470" mass="52963">MTVRTRFAPSPTGFIHLGNIRSALYPWAFARAEKGVFILRIEDTDVERSSQEAVDVILEGMAWLGLTHDEGPFYQMQRMPRYKEVLEQMKAQGLVYPCYMSVAELDALREKQMAAKQKPRYDGTWRPEPGKTLPSVPPGVQPVLRFRNPVGGAVVWEDKVKGRIEISNDELDDLVIARPDGTPTYNFCVVVDDIDMDITHVIRGDDHVNNTPRQINIFRALGKEPPVYAHLPTVLQEVIDPDGTKRVEKMSKRHGAKPVTQYREEGFLADGVVNYLARLGWSHGDDEVFSREQFIEWFNLDHLGKSAAQFDDTKLRWVNAQHIKQTDDAKLVELLRAIRPGVVEGRDAEHLARISALVKDRCETLLVLADWIEKFYHPVTPDPAEVAKHVTDAVRPALGMLAKMLETCEWEKAAISECIKEVLRASGIKMPQLAMPVRVLVMGTSQTPSLDAVLSLCDRQVVLQRLNSAG</sequence>
<evidence type="ECO:0000256" key="7">
    <source>
        <dbReference type="ARBA" id="ARBA00022840"/>
    </source>
</evidence>
<evidence type="ECO:0000256" key="1">
    <source>
        <dbReference type="ARBA" id="ARBA00004496"/>
    </source>
</evidence>
<dbReference type="Gene3D" id="1.10.10.350">
    <property type="match status" value="1"/>
</dbReference>
<dbReference type="GO" id="GO:0006424">
    <property type="term" value="P:glutamyl-tRNA aminoacylation"/>
    <property type="evidence" value="ECO:0007669"/>
    <property type="project" value="UniProtKB-UniRule"/>
</dbReference>
<dbReference type="InterPro" id="IPR033910">
    <property type="entry name" value="GluRS_core"/>
</dbReference>
<dbReference type="GO" id="GO:0004818">
    <property type="term" value="F:glutamate-tRNA ligase activity"/>
    <property type="evidence" value="ECO:0007669"/>
    <property type="project" value="UniProtKB-UniRule"/>
</dbReference>
<evidence type="ECO:0000256" key="9">
    <source>
        <dbReference type="ARBA" id="ARBA00023146"/>
    </source>
</evidence>
<dbReference type="Proteomes" id="UP000487350">
    <property type="component" value="Unassembled WGS sequence"/>
</dbReference>
<feature type="short sequence motif" description="'KMSKS' region" evidence="10">
    <location>
        <begin position="249"/>
        <end position="253"/>
    </location>
</feature>
<dbReference type="HAMAP" id="MF_00022">
    <property type="entry name" value="Glu_tRNA_synth_type1"/>
    <property type="match status" value="1"/>
</dbReference>
<dbReference type="PROSITE" id="PS00178">
    <property type="entry name" value="AA_TRNA_LIGASE_I"/>
    <property type="match status" value="1"/>
</dbReference>
<dbReference type="PANTHER" id="PTHR43311">
    <property type="entry name" value="GLUTAMATE--TRNA LIGASE"/>
    <property type="match status" value="1"/>
</dbReference>
<keyword evidence="5 10" id="KW-0436">Ligase</keyword>
<dbReference type="InterPro" id="IPR008925">
    <property type="entry name" value="aa_tRNA-synth_I_cd-bd_sf"/>
</dbReference>
<evidence type="ECO:0000256" key="10">
    <source>
        <dbReference type="HAMAP-Rule" id="MF_00022"/>
    </source>
</evidence>
<feature type="domain" description="Glutamyl/glutaminyl-tRNA synthetase class Ib catalytic" evidence="12">
    <location>
        <begin position="3"/>
        <end position="317"/>
    </location>
</feature>
<dbReference type="InterPro" id="IPR045462">
    <property type="entry name" value="aa-tRNA-synth_I_cd-bd"/>
</dbReference>
<organism evidence="14 15">
    <name type="scientific">Caenimonas koreensis DSM 17982</name>
    <dbReference type="NCBI Taxonomy" id="1121255"/>
    <lineage>
        <taxon>Bacteria</taxon>
        <taxon>Pseudomonadati</taxon>
        <taxon>Pseudomonadota</taxon>
        <taxon>Betaproteobacteria</taxon>
        <taxon>Burkholderiales</taxon>
        <taxon>Comamonadaceae</taxon>
        <taxon>Caenimonas</taxon>
    </lineage>
</organism>
<accession>A0A844B4E6</accession>
<evidence type="ECO:0000256" key="4">
    <source>
        <dbReference type="ARBA" id="ARBA00022490"/>
    </source>
</evidence>
<feature type="short sequence motif" description="'HIGH' region" evidence="10">
    <location>
        <begin position="9"/>
        <end position="19"/>
    </location>
</feature>
<comment type="function">
    <text evidence="10">Catalyzes the attachment of glutamate to tRNA(Glu) in a two-step reaction: glutamate is first activated by ATP to form Glu-AMP and then transferred to the acceptor end of tRNA(Glu).</text>
</comment>
<evidence type="ECO:0000256" key="3">
    <source>
        <dbReference type="ARBA" id="ARBA00011245"/>
    </source>
</evidence>
<keyword evidence="15" id="KW-1185">Reference proteome</keyword>
<dbReference type="InterPro" id="IPR014729">
    <property type="entry name" value="Rossmann-like_a/b/a_fold"/>
</dbReference>
<dbReference type="EMBL" id="WJBU01000003">
    <property type="protein sequence ID" value="MRD46407.1"/>
    <property type="molecule type" value="Genomic_DNA"/>
</dbReference>
<dbReference type="InterPro" id="IPR000924">
    <property type="entry name" value="Glu/Gln-tRNA-synth"/>
</dbReference>
<evidence type="ECO:0000256" key="8">
    <source>
        <dbReference type="ARBA" id="ARBA00022917"/>
    </source>
</evidence>
<evidence type="ECO:0000256" key="6">
    <source>
        <dbReference type="ARBA" id="ARBA00022741"/>
    </source>
</evidence>
<dbReference type="SUPFAM" id="SSF52374">
    <property type="entry name" value="Nucleotidylyl transferase"/>
    <property type="match status" value="1"/>
</dbReference>
<reference evidence="14 15" key="1">
    <citation type="submission" date="2019-11" db="EMBL/GenBank/DDBJ databases">
        <title>Caenimonas koreensis gen. nov., sp. nov., isolated from activated sludge.</title>
        <authorList>
            <person name="Seung H.R."/>
        </authorList>
    </citation>
    <scope>NUCLEOTIDE SEQUENCE [LARGE SCALE GENOMIC DNA]</scope>
    <source>
        <strain evidence="14 15">EMB320</strain>
    </source>
</reference>
<comment type="caution">
    <text evidence="10">Lacks conserved residue(s) required for the propagation of feature annotation.</text>
</comment>
<dbReference type="InterPro" id="IPR020058">
    <property type="entry name" value="Glu/Gln-tRNA-synth_Ib_cat-dom"/>
</dbReference>
<keyword evidence="7 10" id="KW-0067">ATP-binding</keyword>
<dbReference type="InterPro" id="IPR004527">
    <property type="entry name" value="Glu-tRNA-ligase_bac/mito"/>
</dbReference>
<dbReference type="RefSeq" id="WP_153583755.1">
    <property type="nucleotide sequence ID" value="NZ_WJBU01000003.1"/>
</dbReference>
<comment type="catalytic activity">
    <reaction evidence="10">
        <text>tRNA(Glu) + L-glutamate + ATP = L-glutamyl-tRNA(Glu) + AMP + diphosphate</text>
        <dbReference type="Rhea" id="RHEA:23540"/>
        <dbReference type="Rhea" id="RHEA-COMP:9663"/>
        <dbReference type="Rhea" id="RHEA-COMP:9680"/>
        <dbReference type="ChEBI" id="CHEBI:29985"/>
        <dbReference type="ChEBI" id="CHEBI:30616"/>
        <dbReference type="ChEBI" id="CHEBI:33019"/>
        <dbReference type="ChEBI" id="CHEBI:78442"/>
        <dbReference type="ChEBI" id="CHEBI:78520"/>
        <dbReference type="ChEBI" id="CHEBI:456215"/>
        <dbReference type="EC" id="6.1.1.17"/>
    </reaction>
</comment>
<dbReference type="InterPro" id="IPR049940">
    <property type="entry name" value="GluQ/Sye"/>
</dbReference>
<dbReference type="FunFam" id="3.40.50.620:FF:000007">
    <property type="entry name" value="Glutamate--tRNA ligase"/>
    <property type="match status" value="1"/>
</dbReference>
<dbReference type="Pfam" id="PF19269">
    <property type="entry name" value="Anticodon_2"/>
    <property type="match status" value="1"/>
</dbReference>
<evidence type="ECO:0000259" key="13">
    <source>
        <dbReference type="Pfam" id="PF19269"/>
    </source>
</evidence>
<feature type="domain" description="Aminoacyl-tRNA synthetase class I anticodon-binding" evidence="13">
    <location>
        <begin position="331"/>
        <end position="469"/>
    </location>
</feature>
<dbReference type="PANTHER" id="PTHR43311:SF2">
    <property type="entry name" value="GLUTAMATE--TRNA LIGASE, MITOCHONDRIAL-RELATED"/>
    <property type="match status" value="1"/>
</dbReference>
<evidence type="ECO:0000313" key="15">
    <source>
        <dbReference type="Proteomes" id="UP000487350"/>
    </source>
</evidence>
<keyword evidence="8 10" id="KW-0648">Protein biosynthesis</keyword>
<dbReference type="Gene3D" id="3.40.50.620">
    <property type="entry name" value="HUPs"/>
    <property type="match status" value="1"/>
</dbReference>
<comment type="caution">
    <text evidence="14">The sequence shown here is derived from an EMBL/GenBank/DDBJ whole genome shotgun (WGS) entry which is preliminary data.</text>
</comment>
<dbReference type="PRINTS" id="PR00987">
    <property type="entry name" value="TRNASYNTHGLU"/>
</dbReference>
<protein>
    <recommendedName>
        <fullName evidence="10">Glutamate--tRNA ligase</fullName>
        <ecNumber evidence="10">6.1.1.17</ecNumber>
    </recommendedName>
    <alternativeName>
        <fullName evidence="10">Glutamyl-tRNA synthetase</fullName>
        <shortName evidence="10">GluRS</shortName>
    </alternativeName>
</protein>
<dbReference type="InterPro" id="IPR001412">
    <property type="entry name" value="aa-tRNA-synth_I_CS"/>
</dbReference>
<dbReference type="OrthoDB" id="9807503at2"/>
<comment type="subunit">
    <text evidence="3 10">Monomer.</text>
</comment>
<gene>
    <name evidence="10" type="primary">gltX</name>
    <name evidence="14" type="ORF">GHT07_03900</name>
</gene>
<evidence type="ECO:0000256" key="2">
    <source>
        <dbReference type="ARBA" id="ARBA00007894"/>
    </source>
</evidence>
<comment type="subcellular location">
    <subcellularLocation>
        <location evidence="1 10">Cytoplasm</location>
    </subcellularLocation>
</comment>
<keyword evidence="4 10" id="KW-0963">Cytoplasm</keyword>
<name>A0A844B4E6_9BURK</name>
<evidence type="ECO:0000256" key="5">
    <source>
        <dbReference type="ARBA" id="ARBA00022598"/>
    </source>
</evidence>
<dbReference type="AlphaFoldDB" id="A0A844B4E6"/>
<dbReference type="GO" id="GO:0005524">
    <property type="term" value="F:ATP binding"/>
    <property type="evidence" value="ECO:0007669"/>
    <property type="project" value="UniProtKB-UniRule"/>
</dbReference>
<feature type="binding site" evidence="10">
    <location>
        <position position="252"/>
    </location>
    <ligand>
        <name>ATP</name>
        <dbReference type="ChEBI" id="CHEBI:30616"/>
    </ligand>
</feature>
<dbReference type="InterPro" id="IPR020751">
    <property type="entry name" value="aa-tRNA-synth_I_codon-bd_sub2"/>
</dbReference>
<feature type="region of interest" description="Disordered" evidence="11">
    <location>
        <begin position="118"/>
        <end position="138"/>
    </location>
</feature>
<proteinExistence type="inferred from homology"/>
<dbReference type="Pfam" id="PF00749">
    <property type="entry name" value="tRNA-synt_1c"/>
    <property type="match status" value="1"/>
</dbReference>
<dbReference type="CDD" id="cd00808">
    <property type="entry name" value="GluRS_core"/>
    <property type="match status" value="1"/>
</dbReference>
<dbReference type="GO" id="GO:0005829">
    <property type="term" value="C:cytosol"/>
    <property type="evidence" value="ECO:0007669"/>
    <property type="project" value="TreeGrafter"/>
</dbReference>
<dbReference type="GO" id="GO:0000049">
    <property type="term" value="F:tRNA binding"/>
    <property type="evidence" value="ECO:0007669"/>
    <property type="project" value="InterPro"/>
</dbReference>
<feature type="compositionally biased region" description="Basic and acidic residues" evidence="11">
    <location>
        <begin position="118"/>
        <end position="129"/>
    </location>
</feature>